<evidence type="ECO:0000313" key="4">
    <source>
        <dbReference type="Proteomes" id="UP000234881"/>
    </source>
</evidence>
<keyword evidence="4" id="KW-1185">Reference proteome</keyword>
<protein>
    <recommendedName>
        <fullName evidence="2">DUF1468 domain-containing protein</fullName>
    </recommendedName>
</protein>
<keyword evidence="1" id="KW-0472">Membrane</keyword>
<feature type="transmembrane region" description="Helical" evidence="1">
    <location>
        <begin position="119"/>
        <end position="140"/>
    </location>
</feature>
<keyword evidence="1" id="KW-0812">Transmembrane</keyword>
<feature type="transmembrane region" description="Helical" evidence="1">
    <location>
        <begin position="70"/>
        <end position="88"/>
    </location>
</feature>
<proteinExistence type="predicted"/>
<organism evidence="3 4">
    <name type="scientific">Cohaesibacter celericrescens</name>
    <dbReference type="NCBI Taxonomy" id="2067669"/>
    <lineage>
        <taxon>Bacteria</taxon>
        <taxon>Pseudomonadati</taxon>
        <taxon>Pseudomonadota</taxon>
        <taxon>Alphaproteobacteria</taxon>
        <taxon>Hyphomicrobiales</taxon>
        <taxon>Cohaesibacteraceae</taxon>
    </lineage>
</organism>
<dbReference type="InterPro" id="IPR009936">
    <property type="entry name" value="DUF1468"/>
</dbReference>
<dbReference type="Proteomes" id="UP000234881">
    <property type="component" value="Unassembled WGS sequence"/>
</dbReference>
<feature type="transmembrane region" description="Helical" evidence="1">
    <location>
        <begin position="40"/>
        <end position="58"/>
    </location>
</feature>
<keyword evidence="1" id="KW-1133">Transmembrane helix</keyword>
<accession>A0A2N5XLH5</accession>
<dbReference type="OrthoDB" id="5186924at2"/>
<sequence>MKRIKGATGGLFVSLIGLVFLLGARGLTIGAPLNMGPGMFPVVLSCLTIVTGLAIAANDILRGMPVLPRLDLKAVAGVSIAIAVYALLIERAGILVTTCLAIGILGSIIPRMSWKETGLLALGLSLFLWLVFGMGLGMPLKLFPEGLT</sequence>
<dbReference type="AlphaFoldDB" id="A0A2N5XLH5"/>
<feature type="domain" description="DUF1468" evidence="2">
    <location>
        <begin position="10"/>
        <end position="140"/>
    </location>
</feature>
<evidence type="ECO:0000259" key="2">
    <source>
        <dbReference type="Pfam" id="PF07331"/>
    </source>
</evidence>
<feature type="transmembrane region" description="Helical" evidence="1">
    <location>
        <begin position="94"/>
        <end position="112"/>
    </location>
</feature>
<dbReference type="Pfam" id="PF07331">
    <property type="entry name" value="TctB"/>
    <property type="match status" value="1"/>
</dbReference>
<reference evidence="3 4" key="1">
    <citation type="submission" date="2018-01" db="EMBL/GenBank/DDBJ databases">
        <title>The draft genome sequence of Cohaesibacter sp. H1304.</title>
        <authorList>
            <person name="Wang N.-N."/>
            <person name="Du Z.-J."/>
        </authorList>
    </citation>
    <scope>NUCLEOTIDE SEQUENCE [LARGE SCALE GENOMIC DNA]</scope>
    <source>
        <strain evidence="3 4">H1304</strain>
    </source>
</reference>
<gene>
    <name evidence="3" type="ORF">C0081_19935</name>
</gene>
<name>A0A2N5XLH5_9HYPH</name>
<evidence type="ECO:0000313" key="3">
    <source>
        <dbReference type="EMBL" id="PLW75344.1"/>
    </source>
</evidence>
<comment type="caution">
    <text evidence="3">The sequence shown here is derived from an EMBL/GenBank/DDBJ whole genome shotgun (WGS) entry which is preliminary data.</text>
</comment>
<dbReference type="EMBL" id="PKUQ01000052">
    <property type="protein sequence ID" value="PLW75344.1"/>
    <property type="molecule type" value="Genomic_DNA"/>
</dbReference>
<evidence type="ECO:0000256" key="1">
    <source>
        <dbReference type="SAM" id="Phobius"/>
    </source>
</evidence>
<dbReference type="RefSeq" id="WP_101535497.1">
    <property type="nucleotide sequence ID" value="NZ_JBFHIU010000072.1"/>
</dbReference>